<dbReference type="PROSITE" id="PS01186">
    <property type="entry name" value="EGF_2"/>
    <property type="match status" value="1"/>
</dbReference>
<evidence type="ECO:0000256" key="10">
    <source>
        <dbReference type="SAM" id="Phobius"/>
    </source>
</evidence>
<evidence type="ECO:0000256" key="7">
    <source>
        <dbReference type="ARBA" id="ARBA00023136"/>
    </source>
</evidence>
<evidence type="ECO:0000256" key="4">
    <source>
        <dbReference type="ARBA" id="ARBA00022771"/>
    </source>
</evidence>
<keyword evidence="8" id="KW-1015">Disulfide bond</keyword>
<dbReference type="Proteomes" id="UP000689195">
    <property type="component" value="Unassembled WGS sequence"/>
</dbReference>
<keyword evidence="5" id="KW-0862">Zinc</keyword>
<dbReference type="PROSITE" id="PS50089">
    <property type="entry name" value="ZF_RING_2"/>
    <property type="match status" value="1"/>
</dbReference>
<dbReference type="InterPro" id="IPR000742">
    <property type="entry name" value="EGF"/>
</dbReference>
<comment type="caution">
    <text evidence="13">The sequence shown here is derived from an EMBL/GenBank/DDBJ whole genome shotgun (WGS) entry which is preliminary data.</text>
</comment>
<evidence type="ECO:0000256" key="6">
    <source>
        <dbReference type="ARBA" id="ARBA00022989"/>
    </source>
</evidence>
<accession>A0A8S1SPF8</accession>
<gene>
    <name evidence="13" type="ORF">PPENT_87.1.T0090026</name>
</gene>
<proteinExistence type="predicted"/>
<evidence type="ECO:0000256" key="2">
    <source>
        <dbReference type="ARBA" id="ARBA00022692"/>
    </source>
</evidence>
<keyword evidence="8" id="KW-0245">EGF-like domain</keyword>
<evidence type="ECO:0008006" key="15">
    <source>
        <dbReference type="Google" id="ProtNLM"/>
    </source>
</evidence>
<dbReference type="GO" id="GO:0008270">
    <property type="term" value="F:zinc ion binding"/>
    <property type="evidence" value="ECO:0007669"/>
    <property type="project" value="UniProtKB-KW"/>
</dbReference>
<feature type="domain" description="RING-type" evidence="12">
    <location>
        <begin position="356"/>
        <end position="397"/>
    </location>
</feature>
<reference evidence="13" key="1">
    <citation type="submission" date="2021-01" db="EMBL/GenBank/DDBJ databases">
        <authorList>
            <consortium name="Genoscope - CEA"/>
            <person name="William W."/>
        </authorList>
    </citation>
    <scope>NUCLEOTIDE SEQUENCE</scope>
</reference>
<dbReference type="EMBL" id="CAJJDO010000009">
    <property type="protein sequence ID" value="CAD8140344.1"/>
    <property type="molecule type" value="Genomic_DNA"/>
</dbReference>
<evidence type="ECO:0000256" key="8">
    <source>
        <dbReference type="PROSITE-ProRule" id="PRU00076"/>
    </source>
</evidence>
<evidence type="ECO:0000313" key="14">
    <source>
        <dbReference type="Proteomes" id="UP000689195"/>
    </source>
</evidence>
<comment type="caution">
    <text evidence="8">Lacks conserved residue(s) required for the propagation of feature annotation.</text>
</comment>
<evidence type="ECO:0000259" key="11">
    <source>
        <dbReference type="PROSITE" id="PS50026"/>
    </source>
</evidence>
<dbReference type="InterPro" id="IPR001841">
    <property type="entry name" value="Znf_RING"/>
</dbReference>
<dbReference type="PANTHER" id="PTHR46539:SF1">
    <property type="entry name" value="E3 UBIQUITIN-PROTEIN LIGASE ATL42"/>
    <property type="match status" value="1"/>
</dbReference>
<evidence type="ECO:0000256" key="1">
    <source>
        <dbReference type="ARBA" id="ARBA00004370"/>
    </source>
</evidence>
<feature type="domain" description="EGF-like" evidence="11">
    <location>
        <begin position="148"/>
        <end position="179"/>
    </location>
</feature>
<feature type="disulfide bond" evidence="8">
    <location>
        <begin position="152"/>
        <end position="162"/>
    </location>
</feature>
<evidence type="ECO:0000256" key="9">
    <source>
        <dbReference type="PROSITE-ProRule" id="PRU00175"/>
    </source>
</evidence>
<feature type="transmembrane region" description="Helical" evidence="10">
    <location>
        <begin position="292"/>
        <end position="315"/>
    </location>
</feature>
<keyword evidence="2 10" id="KW-0812">Transmembrane</keyword>
<dbReference type="AlphaFoldDB" id="A0A8S1SPF8"/>
<keyword evidence="7 10" id="KW-0472">Membrane</keyword>
<evidence type="ECO:0000259" key="12">
    <source>
        <dbReference type="PROSITE" id="PS50089"/>
    </source>
</evidence>
<dbReference type="PANTHER" id="PTHR46539">
    <property type="entry name" value="E3 UBIQUITIN-PROTEIN LIGASE ATL42"/>
    <property type="match status" value="1"/>
</dbReference>
<keyword evidence="4 9" id="KW-0863">Zinc-finger</keyword>
<name>A0A8S1SPF8_9CILI</name>
<dbReference type="SMART" id="SM00744">
    <property type="entry name" value="RINGv"/>
    <property type="match status" value="1"/>
</dbReference>
<dbReference type="SMART" id="SM00184">
    <property type="entry name" value="RING"/>
    <property type="match status" value="1"/>
</dbReference>
<dbReference type="Pfam" id="PF13639">
    <property type="entry name" value="zf-RING_2"/>
    <property type="match status" value="1"/>
</dbReference>
<protein>
    <recommendedName>
        <fullName evidence="15">RING-type domain-containing protein</fullName>
    </recommendedName>
</protein>
<dbReference type="PROSITE" id="PS50026">
    <property type="entry name" value="EGF_3"/>
    <property type="match status" value="1"/>
</dbReference>
<dbReference type="GO" id="GO:0016020">
    <property type="term" value="C:membrane"/>
    <property type="evidence" value="ECO:0007669"/>
    <property type="project" value="UniProtKB-SubCell"/>
</dbReference>
<comment type="subcellular location">
    <subcellularLocation>
        <location evidence="1">Membrane</location>
    </subcellularLocation>
</comment>
<organism evidence="13 14">
    <name type="scientific">Paramecium pentaurelia</name>
    <dbReference type="NCBI Taxonomy" id="43138"/>
    <lineage>
        <taxon>Eukaryota</taxon>
        <taxon>Sar</taxon>
        <taxon>Alveolata</taxon>
        <taxon>Ciliophora</taxon>
        <taxon>Intramacronucleata</taxon>
        <taxon>Oligohymenophorea</taxon>
        <taxon>Peniculida</taxon>
        <taxon>Parameciidae</taxon>
        <taxon>Paramecium</taxon>
    </lineage>
</organism>
<keyword evidence="14" id="KW-1185">Reference proteome</keyword>
<feature type="disulfide bond" evidence="8">
    <location>
        <begin position="169"/>
        <end position="178"/>
    </location>
</feature>
<sequence>MISLFSLFLQLSLAEILIQNLVNTTKGIQNTSFNSQCENLLPQNKLKISLTQQSQEISILAICYNKLENVQNFEQLLDSSNDISNNCFVDYNAYILKNKTQIIFMSHNEYPTLVSQYHKIFQIERNQCNAVIYSSTDSIYILTVESFEIDDCAEDCKNRGVCVKGFCQCPLGFVGYDCSIAATNIEQNTYFFGFQIQYLDLITLQSVDYIIELNSEISYSIQCYSNSSHLFIPNQKGKSLKIEENQINLCKQQTQLLEQLTNINYYSQFIIVTNTSTIVQYSEYNNQQSSSIIVIIVLTTILSIIIILIIVIYILKIKSKNQEQKNNINQIEYFMPVQQFLSVTDRKSCSKDEQFCSICLELFKPESNVRITYCEHIFHVNCLQNWMKKNKICPLCRAALDTITIQSKKINLQNPQKTHILHQLSSQHKNDGSLTSIDGSLTYHSPITKQLAVVKHSKFLK</sequence>
<evidence type="ECO:0000313" key="13">
    <source>
        <dbReference type="EMBL" id="CAD8140344.1"/>
    </source>
</evidence>
<dbReference type="InterPro" id="IPR011016">
    <property type="entry name" value="Znf_RING-CH"/>
</dbReference>
<dbReference type="PROSITE" id="PS00022">
    <property type="entry name" value="EGF_1"/>
    <property type="match status" value="1"/>
</dbReference>
<keyword evidence="3" id="KW-0479">Metal-binding</keyword>
<dbReference type="OrthoDB" id="291601at2759"/>
<evidence type="ECO:0000256" key="3">
    <source>
        <dbReference type="ARBA" id="ARBA00022723"/>
    </source>
</evidence>
<keyword evidence="6 10" id="KW-1133">Transmembrane helix</keyword>
<evidence type="ECO:0000256" key="5">
    <source>
        <dbReference type="ARBA" id="ARBA00022833"/>
    </source>
</evidence>